<dbReference type="OrthoDB" id="9800974at2"/>
<evidence type="ECO:0000259" key="4">
    <source>
        <dbReference type="Pfam" id="PF16173"/>
    </source>
</evidence>
<feature type="domain" description="DUF4874" evidence="4">
    <location>
        <begin position="67"/>
        <end position="224"/>
    </location>
</feature>
<keyword evidence="6" id="KW-1185">Reference proteome</keyword>
<evidence type="ECO:0008006" key="7">
    <source>
        <dbReference type="Google" id="ProtNLM"/>
    </source>
</evidence>
<protein>
    <recommendedName>
        <fullName evidence="7">DUF4832 domain-containing protein</fullName>
    </recommendedName>
</protein>
<dbReference type="Pfam" id="PF16116">
    <property type="entry name" value="DUF4832"/>
    <property type="match status" value="1"/>
</dbReference>
<dbReference type="RefSeq" id="WP_008042014.1">
    <property type="nucleotide sequence ID" value="NZ_CH724149.1"/>
</dbReference>
<dbReference type="Pfam" id="PF16173">
    <property type="entry name" value="DUF4874"/>
    <property type="match status" value="1"/>
</dbReference>
<feature type="region of interest" description="Disordered" evidence="1">
    <location>
        <begin position="469"/>
        <end position="489"/>
    </location>
</feature>
<evidence type="ECO:0000313" key="5">
    <source>
        <dbReference type="EMBL" id="EAR10703.1"/>
    </source>
</evidence>
<dbReference type="PROSITE" id="PS51257">
    <property type="entry name" value="PROKAR_LIPOPROTEIN"/>
    <property type="match status" value="1"/>
</dbReference>
<evidence type="ECO:0000256" key="1">
    <source>
        <dbReference type="SAM" id="MobiDB-lite"/>
    </source>
</evidence>
<comment type="caution">
    <text evidence="5">The sequence shown here is derived from an EMBL/GenBank/DDBJ whole genome shotgun (WGS) entry which is preliminary data.</text>
</comment>
<sequence>MSKRVFFVACLAGAILSACQIDINLDDGITIDLPEDDVSGDQPGDGVFELAPNGPVSFQDAITDNVNPERGFYAYVDLVSERDFDYVREEGYTLAYSYIRLDDYRSQRLPESLLDSVQAGFDAARDSGIKIIPRFAYNFGPYPNSEPDASYEWVSRHIEQVAPLLQANADVIAVVQAGFIGAWGEWHTSTNGLLDDPATWQGIIDKLMAAVPEQRAIQLRYPAHKGEMYSEPLTVTEAFGDTRQARLGHHNDCFLASDTDMGTYPSDEVAQWKAYLDDDTRYVPMGGETCAVSARSGCDIALDEMSRFHYSFLNSDYHPEVLSGWEANGCYAEIEERLGYRFELEESSLPSGIVPGGRFEFDIRIENTGFAAPFNERPVYLVLYNEGDRYQVRLADEDVRLWQSGTVTALTGAVQVPASITEGTYDLGLWLPDAAASLQQDSQYAIRIPNAMQWHEQTGINDLVSVTIDDSEDGSSDESAESFELLVSE</sequence>
<accession>A4BB90</accession>
<reference evidence="5 6" key="1">
    <citation type="submission" date="2006-02" db="EMBL/GenBank/DDBJ databases">
        <authorList>
            <person name="Pinhassi J."/>
            <person name="Pedros-Alio C."/>
            <person name="Ferriera S."/>
            <person name="Johnson J."/>
            <person name="Kravitz S."/>
            <person name="Halpern A."/>
            <person name="Remington K."/>
            <person name="Beeson K."/>
            <person name="Tran B."/>
            <person name="Rogers Y.-H."/>
            <person name="Friedman R."/>
            <person name="Venter J.C."/>
        </authorList>
    </citation>
    <scope>NUCLEOTIDE SEQUENCE [LARGE SCALE GENOMIC DNA]</scope>
    <source>
        <strain evidence="5 6">MED297</strain>
    </source>
</reference>
<feature type="compositionally biased region" description="Acidic residues" evidence="1">
    <location>
        <begin position="469"/>
        <end position="481"/>
    </location>
</feature>
<dbReference type="Proteomes" id="UP000005953">
    <property type="component" value="Unassembled WGS sequence"/>
</dbReference>
<proteinExistence type="predicted"/>
<dbReference type="AlphaFoldDB" id="A4BB90"/>
<dbReference type="InterPro" id="IPR032379">
    <property type="entry name" value="DUF4874"/>
</dbReference>
<feature type="domain" description="DUF4832" evidence="3">
    <location>
        <begin position="246"/>
        <end position="450"/>
    </location>
</feature>
<name>A4BB90_9GAMM</name>
<evidence type="ECO:0000256" key="2">
    <source>
        <dbReference type="SAM" id="SignalP"/>
    </source>
</evidence>
<evidence type="ECO:0000259" key="3">
    <source>
        <dbReference type="Pfam" id="PF16116"/>
    </source>
</evidence>
<feature type="signal peptide" evidence="2">
    <location>
        <begin position="1"/>
        <end position="20"/>
    </location>
</feature>
<keyword evidence="2" id="KW-0732">Signal</keyword>
<dbReference type="HOGENOM" id="CLU_023401_1_0_6"/>
<gene>
    <name evidence="5" type="ORF">MED297_11825</name>
</gene>
<dbReference type="InterPro" id="IPR032267">
    <property type="entry name" value="DUF4832"/>
</dbReference>
<evidence type="ECO:0000313" key="6">
    <source>
        <dbReference type="Proteomes" id="UP000005953"/>
    </source>
</evidence>
<feature type="chain" id="PRO_5002666356" description="DUF4832 domain-containing protein" evidence="2">
    <location>
        <begin position="21"/>
        <end position="489"/>
    </location>
</feature>
<organism evidence="5 6">
    <name type="scientific">Reinekea blandensis MED297</name>
    <dbReference type="NCBI Taxonomy" id="314283"/>
    <lineage>
        <taxon>Bacteria</taxon>
        <taxon>Pseudomonadati</taxon>
        <taxon>Pseudomonadota</taxon>
        <taxon>Gammaproteobacteria</taxon>
        <taxon>Oceanospirillales</taxon>
        <taxon>Saccharospirillaceae</taxon>
        <taxon>Reinekea</taxon>
    </lineage>
</organism>
<dbReference type="EMBL" id="AAOE01000003">
    <property type="protein sequence ID" value="EAR10703.1"/>
    <property type="molecule type" value="Genomic_DNA"/>
</dbReference>